<organism evidence="2">
    <name type="scientific">Tanacetum cinerariifolium</name>
    <name type="common">Dalmatian daisy</name>
    <name type="synonym">Chrysanthemum cinerariifolium</name>
    <dbReference type="NCBI Taxonomy" id="118510"/>
    <lineage>
        <taxon>Eukaryota</taxon>
        <taxon>Viridiplantae</taxon>
        <taxon>Streptophyta</taxon>
        <taxon>Embryophyta</taxon>
        <taxon>Tracheophyta</taxon>
        <taxon>Spermatophyta</taxon>
        <taxon>Magnoliopsida</taxon>
        <taxon>eudicotyledons</taxon>
        <taxon>Gunneridae</taxon>
        <taxon>Pentapetalae</taxon>
        <taxon>asterids</taxon>
        <taxon>campanulids</taxon>
        <taxon>Asterales</taxon>
        <taxon>Asteraceae</taxon>
        <taxon>Asteroideae</taxon>
        <taxon>Anthemideae</taxon>
        <taxon>Anthemidinae</taxon>
        <taxon>Tanacetum</taxon>
    </lineage>
</organism>
<reference evidence="2" key="1">
    <citation type="journal article" date="2019" name="Sci. Rep.">
        <title>Draft genome of Tanacetum cinerariifolium, the natural source of mosquito coil.</title>
        <authorList>
            <person name="Yamashiro T."/>
            <person name="Shiraishi A."/>
            <person name="Satake H."/>
            <person name="Nakayama K."/>
        </authorList>
    </citation>
    <scope>NUCLEOTIDE SEQUENCE</scope>
</reference>
<dbReference type="AlphaFoldDB" id="A0A699TGZ4"/>
<feature type="compositionally biased region" description="Polar residues" evidence="1">
    <location>
        <begin position="17"/>
        <end position="30"/>
    </location>
</feature>
<proteinExistence type="predicted"/>
<comment type="caution">
    <text evidence="2">The sequence shown here is derived from an EMBL/GenBank/DDBJ whole genome shotgun (WGS) entry which is preliminary data.</text>
</comment>
<sequence length="58" mass="6449">KSGEEIEQQYVIFPVWSSGSTDPQNTNGNASFDEKEPEFDEKKHESEVNVSPSSSALM</sequence>
<feature type="non-terminal residue" evidence="2">
    <location>
        <position position="1"/>
    </location>
</feature>
<evidence type="ECO:0000313" key="2">
    <source>
        <dbReference type="EMBL" id="GFD09855.1"/>
    </source>
</evidence>
<feature type="compositionally biased region" description="Polar residues" evidence="1">
    <location>
        <begin position="48"/>
        <end position="58"/>
    </location>
</feature>
<protein>
    <submittedName>
        <fullName evidence="2">Uncharacterized protein</fullName>
    </submittedName>
</protein>
<gene>
    <name evidence="2" type="ORF">Tci_881824</name>
</gene>
<dbReference type="EMBL" id="BKCJ011248434">
    <property type="protein sequence ID" value="GFD09855.1"/>
    <property type="molecule type" value="Genomic_DNA"/>
</dbReference>
<evidence type="ECO:0000256" key="1">
    <source>
        <dbReference type="SAM" id="MobiDB-lite"/>
    </source>
</evidence>
<accession>A0A699TGZ4</accession>
<feature type="region of interest" description="Disordered" evidence="1">
    <location>
        <begin position="13"/>
        <end position="58"/>
    </location>
</feature>
<name>A0A699TGZ4_TANCI</name>